<dbReference type="PANTHER" id="PTHR45626:SF52">
    <property type="entry name" value="SINGLE-STRANDED DNA-DEPENDENT ATPASE (EUROFUNG)"/>
    <property type="match status" value="1"/>
</dbReference>
<evidence type="ECO:0000259" key="6">
    <source>
        <dbReference type="PROSITE" id="PS51194"/>
    </source>
</evidence>
<dbReference type="InterPro" id="IPR001650">
    <property type="entry name" value="Helicase_C-like"/>
</dbReference>
<sequence length="876" mass="97637">MDVIEFSKIKRQLSAGGTDTSGDKRTRFEDRHGIQGWTSRSIIQGTHTPVEQCLCNTDNDLDMLGSETAQCDVCFGEIIGTAVSTFKGQGGKNSARVNIDPFGDVLKLSFKNSGQYAGIVSIAVLATLLEQHTIKLAGTLLAPSDPKEANSQPSAVIRIILYGREDEKGAVGACLSEAGVYLQHPRDTEYDHRIPYVNPHFLVRPGGEMPKLEDLILSDDEEHPQSSEMLTKDEKSEIMRIFDSANIVNGPYQASSSSRLTSALKEHQMVALSMMVEREAGRLDELKFPSLWERVKGSKAPRYRHRITGNVEATPRPLYGGILADEMGLGKTLTLLALVCLSLDKFDGQKLPSGTSGATLIITPKSTIHGWEEQITRHIHPGQVRYLVYHGPKRRETQQALSRDYDIVITTYDTLLSDWRAGSGLHSEIWYRVALDEAHKIRNRSSQNFKAVTSIKAHLRWCLTGTPIHNSLDDYGALLSFIGVPALSDKPAFDRWIASPVKQKQAGSLQRLQYLVAATAFRRTKAMVKMTVALPKKVERIESIQFTGADRELYEFFKVKASRLVGQLTGFRQSMAATADNKKESTLSLINLLRLICNHGEHLLPASAINEWRTRQNEQITSDVYFGRHPGQSSQRASVPVDRKTPESGVLTNGERITNVNTPYPSSQEFPMIPDTASSPLAPYEVRLSPSAKVKALLKNLEREQSADRGTSYQPVKSVIFSQWTRMLDLVAQALRKHSYKYARIDGHSSLADRRSAIQHFNGDNNCTVMLASIGSAGEGIDSVDLTAANYVHLLEPHWNPMVEAQAVDRVHRIGQSREVVVTRYFIENSIEDYVRWTQEDKMRLISESLGSAASLQSEFDSRRLEKLQLILNNPL</sequence>
<dbReference type="InterPro" id="IPR049730">
    <property type="entry name" value="SNF2/RAD54-like_C"/>
</dbReference>
<evidence type="ECO:0000256" key="2">
    <source>
        <dbReference type="ARBA" id="ARBA00022801"/>
    </source>
</evidence>
<dbReference type="SUPFAM" id="SSF52540">
    <property type="entry name" value="P-loop containing nucleoside triphosphate hydrolases"/>
    <property type="match status" value="2"/>
</dbReference>
<dbReference type="InterPro" id="IPR050628">
    <property type="entry name" value="SNF2_RAD54_helicase_TF"/>
</dbReference>
<dbReference type="CDD" id="cd18793">
    <property type="entry name" value="SF2_C_SNF"/>
    <property type="match status" value="1"/>
</dbReference>
<dbReference type="InterPro" id="IPR014001">
    <property type="entry name" value="Helicase_ATP-bd"/>
</dbReference>
<dbReference type="InterPro" id="IPR038718">
    <property type="entry name" value="SNF2-like_sf"/>
</dbReference>
<dbReference type="Pfam" id="PF00176">
    <property type="entry name" value="SNF2-rel_dom"/>
    <property type="match status" value="1"/>
</dbReference>
<dbReference type="GO" id="GO:0005634">
    <property type="term" value="C:nucleus"/>
    <property type="evidence" value="ECO:0007669"/>
    <property type="project" value="TreeGrafter"/>
</dbReference>
<evidence type="ECO:0000256" key="1">
    <source>
        <dbReference type="ARBA" id="ARBA00022741"/>
    </source>
</evidence>
<dbReference type="SMART" id="SM00487">
    <property type="entry name" value="DEXDc"/>
    <property type="match status" value="1"/>
</dbReference>
<dbReference type="AlphaFoldDB" id="A0A9P8SWY7"/>
<dbReference type="Proteomes" id="UP000813423">
    <property type="component" value="Unassembled WGS sequence"/>
</dbReference>
<evidence type="ECO:0000259" key="5">
    <source>
        <dbReference type="PROSITE" id="PS51192"/>
    </source>
</evidence>
<dbReference type="Pfam" id="PF00271">
    <property type="entry name" value="Helicase_C"/>
    <property type="match status" value="1"/>
</dbReference>
<evidence type="ECO:0000313" key="7">
    <source>
        <dbReference type="EMBL" id="KAH1911413.1"/>
    </source>
</evidence>
<dbReference type="CDD" id="cd18008">
    <property type="entry name" value="DEXDc_SHPRH-like"/>
    <property type="match status" value="1"/>
</dbReference>
<feature type="compositionally biased region" description="Polar residues" evidence="4">
    <location>
        <begin position="655"/>
        <end position="667"/>
    </location>
</feature>
<reference evidence="7" key="1">
    <citation type="submission" date="2021-08" db="EMBL/GenBank/DDBJ databases">
        <title>Global Aspergillus fumigatus from environmental and clinical sources.</title>
        <authorList>
            <person name="Barber A."/>
            <person name="Sae-Ong T."/>
        </authorList>
    </citation>
    <scope>NUCLEOTIDE SEQUENCE</scope>
    <source>
        <strain evidence="7">NRZ-2016-071</strain>
    </source>
</reference>
<dbReference type="PANTHER" id="PTHR45626">
    <property type="entry name" value="TRANSCRIPTION TERMINATION FACTOR 2-RELATED"/>
    <property type="match status" value="1"/>
</dbReference>
<dbReference type="Gene3D" id="3.40.50.10810">
    <property type="entry name" value="Tandem AAA-ATPase domain"/>
    <property type="match status" value="1"/>
</dbReference>
<evidence type="ECO:0000256" key="4">
    <source>
        <dbReference type="SAM" id="MobiDB-lite"/>
    </source>
</evidence>
<accession>A0A9P8SWY7</accession>
<name>A0A9P8SWY7_ASPFM</name>
<dbReference type="EMBL" id="JAIBSC010000002">
    <property type="protein sequence ID" value="KAH1911413.1"/>
    <property type="molecule type" value="Genomic_DNA"/>
</dbReference>
<keyword evidence="2" id="KW-0378">Hydrolase</keyword>
<dbReference type="GO" id="GO:0006281">
    <property type="term" value="P:DNA repair"/>
    <property type="evidence" value="ECO:0007669"/>
    <property type="project" value="TreeGrafter"/>
</dbReference>
<feature type="region of interest" description="Disordered" evidence="4">
    <location>
        <begin position="623"/>
        <end position="667"/>
    </location>
</feature>
<dbReference type="GO" id="GO:0016787">
    <property type="term" value="F:hydrolase activity"/>
    <property type="evidence" value="ECO:0007669"/>
    <property type="project" value="UniProtKB-KW"/>
</dbReference>
<keyword evidence="1" id="KW-0547">Nucleotide-binding</keyword>
<dbReference type="GO" id="GO:0005524">
    <property type="term" value="F:ATP binding"/>
    <property type="evidence" value="ECO:0007669"/>
    <property type="project" value="UniProtKB-KW"/>
</dbReference>
<dbReference type="PROSITE" id="PS51192">
    <property type="entry name" value="HELICASE_ATP_BIND_1"/>
    <property type="match status" value="1"/>
</dbReference>
<organism evidence="7 8">
    <name type="scientific">Aspergillus fumigatus</name>
    <name type="common">Neosartorya fumigata</name>
    <dbReference type="NCBI Taxonomy" id="746128"/>
    <lineage>
        <taxon>Eukaryota</taxon>
        <taxon>Fungi</taxon>
        <taxon>Dikarya</taxon>
        <taxon>Ascomycota</taxon>
        <taxon>Pezizomycotina</taxon>
        <taxon>Eurotiomycetes</taxon>
        <taxon>Eurotiomycetidae</taxon>
        <taxon>Eurotiales</taxon>
        <taxon>Aspergillaceae</taxon>
        <taxon>Aspergillus</taxon>
        <taxon>Aspergillus subgen. Fumigati</taxon>
    </lineage>
</organism>
<dbReference type="GO" id="GO:0008094">
    <property type="term" value="F:ATP-dependent activity, acting on DNA"/>
    <property type="evidence" value="ECO:0007669"/>
    <property type="project" value="TreeGrafter"/>
</dbReference>
<evidence type="ECO:0000256" key="3">
    <source>
        <dbReference type="ARBA" id="ARBA00022840"/>
    </source>
</evidence>
<feature type="domain" description="Helicase ATP-binding" evidence="5">
    <location>
        <begin position="312"/>
        <end position="485"/>
    </location>
</feature>
<comment type="caution">
    <text evidence="7">The sequence shown here is derived from an EMBL/GenBank/DDBJ whole genome shotgun (WGS) entry which is preliminary data.</text>
</comment>
<dbReference type="PROSITE" id="PS51194">
    <property type="entry name" value="HELICASE_CTER"/>
    <property type="match status" value="1"/>
</dbReference>
<gene>
    <name evidence="7" type="ORF">KXV57_003118</name>
</gene>
<proteinExistence type="predicted"/>
<feature type="domain" description="Helicase C-terminal" evidence="6">
    <location>
        <begin position="693"/>
        <end position="876"/>
    </location>
</feature>
<dbReference type="Gene3D" id="3.40.50.300">
    <property type="entry name" value="P-loop containing nucleotide triphosphate hydrolases"/>
    <property type="match status" value="1"/>
</dbReference>
<keyword evidence="3" id="KW-0067">ATP-binding</keyword>
<evidence type="ECO:0000313" key="8">
    <source>
        <dbReference type="Proteomes" id="UP000813423"/>
    </source>
</evidence>
<dbReference type="InterPro" id="IPR000330">
    <property type="entry name" value="SNF2_N"/>
</dbReference>
<dbReference type="SMART" id="SM00490">
    <property type="entry name" value="HELICc"/>
    <property type="match status" value="1"/>
</dbReference>
<protein>
    <submittedName>
        <fullName evidence="7">Uncharacterized protein</fullName>
    </submittedName>
</protein>
<dbReference type="InterPro" id="IPR027417">
    <property type="entry name" value="P-loop_NTPase"/>
</dbReference>